<dbReference type="EMBL" id="CP051627">
    <property type="protein sequence ID" value="UPT22944.1"/>
    <property type="molecule type" value="Genomic_DNA"/>
</dbReference>
<organism evidence="1 2">
    <name type="scientific">Thermobifida alba</name>
    <name type="common">Thermomonospora alba</name>
    <dbReference type="NCBI Taxonomy" id="53522"/>
    <lineage>
        <taxon>Bacteria</taxon>
        <taxon>Bacillati</taxon>
        <taxon>Actinomycetota</taxon>
        <taxon>Actinomycetes</taxon>
        <taxon>Streptosporangiales</taxon>
        <taxon>Nocardiopsidaceae</taxon>
        <taxon>Thermobifida</taxon>
    </lineage>
</organism>
<dbReference type="RefSeq" id="WP_248591456.1">
    <property type="nucleotide sequence ID" value="NZ_BAABEB010000011.1"/>
</dbReference>
<keyword evidence="2" id="KW-1185">Reference proteome</keyword>
<gene>
    <name evidence="1" type="ORF">FOF52_20000</name>
</gene>
<evidence type="ECO:0000313" key="1">
    <source>
        <dbReference type="EMBL" id="UPT22944.1"/>
    </source>
</evidence>
<sequence length="97" mass="10940">MVDWERVLQGAGAFVQGVTYGMTISRWLELDDESAYAEIVSYVNGSSTGDVDGMDAVLLQTASTNFIPEQRNRLVRFYALFKVVEYNRFGQFRGFPA</sequence>
<name>A0ABY4L6A7_THEAE</name>
<evidence type="ECO:0000313" key="2">
    <source>
        <dbReference type="Proteomes" id="UP000832041"/>
    </source>
</evidence>
<dbReference type="Proteomes" id="UP000832041">
    <property type="component" value="Chromosome"/>
</dbReference>
<accession>A0ABY4L6A7</accession>
<reference evidence="1 2" key="1">
    <citation type="submission" date="2020-04" db="EMBL/GenBank/DDBJ databases">
        <title>Thermobifida alba genome sequencing and assembly.</title>
        <authorList>
            <person name="Luzics S."/>
            <person name="Horvath B."/>
            <person name="Nagy I."/>
            <person name="Toth A."/>
            <person name="Nagy I."/>
            <person name="Kukolya J."/>
        </authorList>
    </citation>
    <scope>NUCLEOTIDE SEQUENCE [LARGE SCALE GENOMIC DNA]</scope>
    <source>
        <strain evidence="1 2">DSM 43795</strain>
    </source>
</reference>
<protein>
    <submittedName>
        <fullName evidence="1">Uncharacterized protein</fullName>
    </submittedName>
</protein>
<proteinExistence type="predicted"/>